<reference evidence="1" key="2">
    <citation type="submission" date="2023-03" db="EMBL/GenBank/DDBJ databases">
        <authorList>
            <person name="Inwood S.N."/>
            <person name="Skelly J.G."/>
            <person name="Guhlin J."/>
            <person name="Harrop T.W.R."/>
            <person name="Goldson S.G."/>
            <person name="Dearden P.K."/>
        </authorList>
    </citation>
    <scope>NUCLEOTIDE SEQUENCE</scope>
    <source>
        <strain evidence="1">Lincoln</strain>
        <tissue evidence="1">Whole body</tissue>
    </source>
</reference>
<reference evidence="1" key="1">
    <citation type="journal article" date="2023" name="bioRxiv">
        <title>Scaffold-level genome assemblies of two parasitoid biocontrol wasps reveal the parthenogenesis mechanism and an associated novel virus.</title>
        <authorList>
            <person name="Inwood S."/>
            <person name="Skelly J."/>
            <person name="Guhlin J."/>
            <person name="Harrop T."/>
            <person name="Goldson S."/>
            <person name="Dearden P."/>
        </authorList>
    </citation>
    <scope>NUCLEOTIDE SEQUENCE</scope>
    <source>
        <strain evidence="1">Lincoln</strain>
        <tissue evidence="1">Whole body</tissue>
    </source>
</reference>
<evidence type="ECO:0000313" key="2">
    <source>
        <dbReference type="Proteomes" id="UP001168972"/>
    </source>
</evidence>
<proteinExistence type="predicted"/>
<dbReference type="Proteomes" id="UP001168972">
    <property type="component" value="Unassembled WGS sequence"/>
</dbReference>
<evidence type="ECO:0000313" key="1">
    <source>
        <dbReference type="EMBL" id="KAK0159857.1"/>
    </source>
</evidence>
<comment type="caution">
    <text evidence="1">The sequence shown here is derived from an EMBL/GenBank/DDBJ whole genome shotgun (WGS) entry which is preliminary data.</text>
</comment>
<name>A0AA39EYB6_MICHY</name>
<keyword evidence="2" id="KW-1185">Reference proteome</keyword>
<protein>
    <submittedName>
        <fullName evidence="1">Uncharacterized protein</fullName>
    </submittedName>
</protein>
<gene>
    <name evidence="1" type="ORF">PV327_010923</name>
</gene>
<organism evidence="1 2">
    <name type="scientific">Microctonus hyperodae</name>
    <name type="common">Parasitoid wasp</name>
    <dbReference type="NCBI Taxonomy" id="165561"/>
    <lineage>
        <taxon>Eukaryota</taxon>
        <taxon>Metazoa</taxon>
        <taxon>Ecdysozoa</taxon>
        <taxon>Arthropoda</taxon>
        <taxon>Hexapoda</taxon>
        <taxon>Insecta</taxon>
        <taxon>Pterygota</taxon>
        <taxon>Neoptera</taxon>
        <taxon>Endopterygota</taxon>
        <taxon>Hymenoptera</taxon>
        <taxon>Apocrita</taxon>
        <taxon>Ichneumonoidea</taxon>
        <taxon>Braconidae</taxon>
        <taxon>Euphorinae</taxon>
        <taxon>Microctonus</taxon>
    </lineage>
</organism>
<dbReference type="AlphaFoldDB" id="A0AA39EYB6"/>
<sequence>MTEKRYFDDLNLEKSYEFSKPDTPTEVLDEEGLVLLKDPIGQHITVNSADQNYIIAPRQHPLLLKKNEKGGFYYLEKSSIPWIVFKTPPTCG</sequence>
<accession>A0AA39EYB6</accession>
<dbReference type="EMBL" id="JAQQBR010001836">
    <property type="protein sequence ID" value="KAK0159857.1"/>
    <property type="molecule type" value="Genomic_DNA"/>
</dbReference>